<protein>
    <submittedName>
        <fullName evidence="1">Uncharacterized protein</fullName>
    </submittedName>
</protein>
<evidence type="ECO:0000313" key="1">
    <source>
        <dbReference type="EMBL" id="SYR49014.1"/>
    </source>
</evidence>
<accession>A0A8B4VWA0</accession>
<reference evidence="1 2" key="1">
    <citation type="submission" date="2018-08" db="EMBL/GenBank/DDBJ databases">
        <authorList>
            <consortium name="Pathogen Informatics"/>
        </authorList>
    </citation>
    <scope>NUCLEOTIDE SEQUENCE [LARGE SCALE GENOMIC DNA]</scope>
    <source>
        <strain evidence="1 2">EuSCAPE_HU047</strain>
    </source>
</reference>
<organism evidence="1 2">
    <name type="scientific">Klebsiella pneumoniae</name>
    <dbReference type="NCBI Taxonomy" id="573"/>
    <lineage>
        <taxon>Bacteria</taxon>
        <taxon>Pseudomonadati</taxon>
        <taxon>Pseudomonadota</taxon>
        <taxon>Gammaproteobacteria</taxon>
        <taxon>Enterobacterales</taxon>
        <taxon>Enterobacteriaceae</taxon>
        <taxon>Klebsiella/Raoultella group</taxon>
        <taxon>Klebsiella</taxon>
        <taxon>Klebsiella pneumoniae complex</taxon>
    </lineage>
</organism>
<name>A0A8B4VWA0_KLEPN</name>
<dbReference type="Proteomes" id="UP000258253">
    <property type="component" value="Unassembled WGS sequence"/>
</dbReference>
<gene>
    <name evidence="1" type="ORF">SAMEA3538828_05295</name>
</gene>
<proteinExistence type="predicted"/>
<dbReference type="AlphaFoldDB" id="A0A8B4VWA0"/>
<dbReference type="EMBL" id="ULCI01000080">
    <property type="protein sequence ID" value="SYR49014.1"/>
    <property type="molecule type" value="Genomic_DNA"/>
</dbReference>
<evidence type="ECO:0000313" key="2">
    <source>
        <dbReference type="Proteomes" id="UP000258253"/>
    </source>
</evidence>
<comment type="caution">
    <text evidence="1">The sequence shown here is derived from an EMBL/GenBank/DDBJ whole genome shotgun (WGS) entry which is preliminary data.</text>
</comment>
<sequence length="75" mass="8386">MHAFTFPMLTFLVSVDSGFQGIDEAGYHSCVRCCRYIRETQVNPQCRQAGMNIQCVPHRLTNTLLPEGVVFVGHG</sequence>